<reference evidence="3" key="1">
    <citation type="submission" date="2018-03" db="EMBL/GenBank/DDBJ databases">
        <authorList>
            <person name="Zecchin S."/>
        </authorList>
    </citation>
    <scope>NUCLEOTIDE SEQUENCE [LARGE SCALE GENOMIC DNA]</scope>
</reference>
<evidence type="ECO:0000256" key="1">
    <source>
        <dbReference type="SAM" id="MobiDB-lite"/>
    </source>
</evidence>
<feature type="compositionally biased region" description="Basic and acidic residues" evidence="1">
    <location>
        <begin position="31"/>
        <end position="54"/>
    </location>
</feature>
<organism evidence="2 3">
    <name type="scientific">Candidatus Sulfobium mesophilum</name>
    <dbReference type="NCBI Taxonomy" id="2016548"/>
    <lineage>
        <taxon>Bacteria</taxon>
        <taxon>Pseudomonadati</taxon>
        <taxon>Nitrospirota</taxon>
        <taxon>Nitrospiria</taxon>
        <taxon>Nitrospirales</taxon>
        <taxon>Nitrospiraceae</taxon>
        <taxon>Candidatus Sulfobium</taxon>
    </lineage>
</organism>
<sequence length="329" mass="36242">MKIRNTKKKTAGIKAAPSKKTPAKGSASGDPAKRKVRPAEKTSAKSQEKGEKPSVLKKTAKKPVKTKKDLPAGSPKVAKKTTARKSLKPAQVKATKSKKKITKPKSLSKKGEQKTSKGALTKAPSTSKKISPVKKQKVIKEIRKAETAITKKTKGPVIKPSPNMKMERVKKPEKGPEEKKALIPKREEVFREVLEHVTTAELPEEYGENELILIAVDPNMVFVDWEVGKEEASRATDGFTMRIFDVTGVESPGLERERFVDIKIKDRIGRAFFELGMPGRKVAVEIGYYENGKFLPVMQASAVSMPRLLTIDELGIAQKLFESGIPVGY</sequence>
<dbReference type="OrthoDB" id="9812700at2"/>
<gene>
    <name evidence="2" type="ORF">NBG4_40034</name>
</gene>
<dbReference type="Pfam" id="PF16258">
    <property type="entry name" value="DUF4912"/>
    <property type="match status" value="1"/>
</dbReference>
<dbReference type="AlphaFoldDB" id="A0A2U3QHU8"/>
<feature type="compositionally biased region" description="Basic and acidic residues" evidence="1">
    <location>
        <begin position="165"/>
        <end position="179"/>
    </location>
</feature>
<dbReference type="Proteomes" id="UP000245125">
    <property type="component" value="Unassembled WGS sequence"/>
</dbReference>
<evidence type="ECO:0008006" key="4">
    <source>
        <dbReference type="Google" id="ProtNLM"/>
    </source>
</evidence>
<keyword evidence="3" id="KW-1185">Reference proteome</keyword>
<dbReference type="EMBL" id="OUUY01000086">
    <property type="protein sequence ID" value="SPQ00994.1"/>
    <property type="molecule type" value="Genomic_DNA"/>
</dbReference>
<feature type="region of interest" description="Disordered" evidence="1">
    <location>
        <begin position="1"/>
        <end position="136"/>
    </location>
</feature>
<evidence type="ECO:0000313" key="2">
    <source>
        <dbReference type="EMBL" id="SPQ00994.1"/>
    </source>
</evidence>
<feature type="compositionally biased region" description="Basic residues" evidence="1">
    <location>
        <begin position="77"/>
        <end position="87"/>
    </location>
</feature>
<feature type="compositionally biased region" description="Basic residues" evidence="1">
    <location>
        <begin position="95"/>
        <end position="108"/>
    </location>
</feature>
<proteinExistence type="predicted"/>
<feature type="compositionally biased region" description="Basic residues" evidence="1">
    <location>
        <begin position="1"/>
        <end position="11"/>
    </location>
</feature>
<name>A0A2U3QHU8_9BACT</name>
<dbReference type="InterPro" id="IPR032585">
    <property type="entry name" value="DUF4912"/>
</dbReference>
<protein>
    <recommendedName>
        <fullName evidence="4">DUF4912 domain-containing protein</fullName>
    </recommendedName>
</protein>
<evidence type="ECO:0000313" key="3">
    <source>
        <dbReference type="Proteomes" id="UP000245125"/>
    </source>
</evidence>
<feature type="region of interest" description="Disordered" evidence="1">
    <location>
        <begin position="154"/>
        <end position="179"/>
    </location>
</feature>
<accession>A0A2U3QHU8</accession>